<feature type="region of interest" description="Disordered" evidence="1">
    <location>
        <begin position="1"/>
        <end position="196"/>
    </location>
</feature>
<name>A0A9N7ZD55_PLEPL</name>
<feature type="compositionally biased region" description="Basic residues" evidence="1">
    <location>
        <begin position="40"/>
        <end position="50"/>
    </location>
</feature>
<protein>
    <submittedName>
        <fullName evidence="2">Uncharacterized protein</fullName>
    </submittedName>
</protein>
<evidence type="ECO:0000256" key="1">
    <source>
        <dbReference type="SAM" id="MobiDB-lite"/>
    </source>
</evidence>
<reference evidence="2" key="1">
    <citation type="submission" date="2020-03" db="EMBL/GenBank/DDBJ databases">
        <authorList>
            <person name="Weist P."/>
        </authorList>
    </citation>
    <scope>NUCLEOTIDE SEQUENCE</scope>
</reference>
<sequence>MVGGRSRLLPINNPPTPPPIKTAGTGEDAVCAPSINRDHPPHHHHHHHHPSPGASLPVPWSTESGDEGASLRPVHSIRASRGVGGCRFDPPSQPGQQPQPQPRPLPVSAQGETARQMRQAARSARGATSGSFIGTSLFGRYDSSDGQEAAARAPGEEGPLGGSQEGTTGSEEEEEQEEEEQEEEEEEEAWHRKTNN</sequence>
<proteinExistence type="predicted"/>
<accession>A0A9N7ZD55</accession>
<feature type="compositionally biased region" description="Low complexity" evidence="1">
    <location>
        <begin position="114"/>
        <end position="131"/>
    </location>
</feature>
<gene>
    <name evidence="2" type="ORF">PLEPLA_LOCUS45293</name>
</gene>
<dbReference type="AlphaFoldDB" id="A0A9N7ZD55"/>
<dbReference type="Proteomes" id="UP001153269">
    <property type="component" value="Unassembled WGS sequence"/>
</dbReference>
<dbReference type="EMBL" id="CADEAL010004343">
    <property type="protein sequence ID" value="CAB1457469.1"/>
    <property type="molecule type" value="Genomic_DNA"/>
</dbReference>
<feature type="compositionally biased region" description="Low complexity" evidence="1">
    <location>
        <begin position="148"/>
        <end position="157"/>
    </location>
</feature>
<evidence type="ECO:0000313" key="2">
    <source>
        <dbReference type="EMBL" id="CAB1457469.1"/>
    </source>
</evidence>
<feature type="compositionally biased region" description="Acidic residues" evidence="1">
    <location>
        <begin position="170"/>
        <end position="188"/>
    </location>
</feature>
<evidence type="ECO:0000313" key="3">
    <source>
        <dbReference type="Proteomes" id="UP001153269"/>
    </source>
</evidence>
<comment type="caution">
    <text evidence="2">The sequence shown here is derived from an EMBL/GenBank/DDBJ whole genome shotgun (WGS) entry which is preliminary data.</text>
</comment>
<keyword evidence="3" id="KW-1185">Reference proteome</keyword>
<feature type="compositionally biased region" description="Pro residues" evidence="1">
    <location>
        <begin position="91"/>
        <end position="105"/>
    </location>
</feature>
<organism evidence="2 3">
    <name type="scientific">Pleuronectes platessa</name>
    <name type="common">European plaice</name>
    <dbReference type="NCBI Taxonomy" id="8262"/>
    <lineage>
        <taxon>Eukaryota</taxon>
        <taxon>Metazoa</taxon>
        <taxon>Chordata</taxon>
        <taxon>Craniata</taxon>
        <taxon>Vertebrata</taxon>
        <taxon>Euteleostomi</taxon>
        <taxon>Actinopterygii</taxon>
        <taxon>Neopterygii</taxon>
        <taxon>Teleostei</taxon>
        <taxon>Neoteleostei</taxon>
        <taxon>Acanthomorphata</taxon>
        <taxon>Carangaria</taxon>
        <taxon>Pleuronectiformes</taxon>
        <taxon>Pleuronectoidei</taxon>
        <taxon>Pleuronectidae</taxon>
        <taxon>Pleuronectes</taxon>
    </lineage>
</organism>